<dbReference type="PROSITE" id="PS00018">
    <property type="entry name" value="EF_HAND_1"/>
    <property type="match status" value="1"/>
</dbReference>
<proteinExistence type="predicted"/>
<dbReference type="Proteomes" id="UP000634668">
    <property type="component" value="Unassembled WGS sequence"/>
</dbReference>
<dbReference type="Gene3D" id="2.60.40.3440">
    <property type="match status" value="1"/>
</dbReference>
<dbReference type="AlphaFoldDB" id="A0A918J561"/>
<dbReference type="InterPro" id="IPR013783">
    <property type="entry name" value="Ig-like_fold"/>
</dbReference>
<reference evidence="1" key="2">
    <citation type="submission" date="2020-09" db="EMBL/GenBank/DDBJ databases">
        <authorList>
            <person name="Sun Q."/>
            <person name="Kim S."/>
        </authorList>
    </citation>
    <scope>NUCLEOTIDE SEQUENCE</scope>
    <source>
        <strain evidence="1">KCTC 12113</strain>
    </source>
</reference>
<comment type="caution">
    <text evidence="1">The sequence shown here is derived from an EMBL/GenBank/DDBJ whole genome shotgun (WGS) entry which is preliminary data.</text>
</comment>
<accession>A0A918J561</accession>
<dbReference type="InterPro" id="IPR018247">
    <property type="entry name" value="EF_Hand_1_Ca_BS"/>
</dbReference>
<organism evidence="1 2">
    <name type="scientific">Arenibacter certesii</name>
    <dbReference type="NCBI Taxonomy" id="228955"/>
    <lineage>
        <taxon>Bacteria</taxon>
        <taxon>Pseudomonadati</taxon>
        <taxon>Bacteroidota</taxon>
        <taxon>Flavobacteriia</taxon>
        <taxon>Flavobacteriales</taxon>
        <taxon>Flavobacteriaceae</taxon>
        <taxon>Arenibacter</taxon>
    </lineage>
</organism>
<evidence type="ECO:0000313" key="2">
    <source>
        <dbReference type="Proteomes" id="UP000634668"/>
    </source>
</evidence>
<dbReference type="GO" id="GO:0005509">
    <property type="term" value="F:calcium ion binding"/>
    <property type="evidence" value="ECO:0007669"/>
    <property type="project" value="InterPro"/>
</dbReference>
<keyword evidence="2" id="KW-1185">Reference proteome</keyword>
<reference evidence="1" key="1">
    <citation type="journal article" date="2014" name="Int. J. Syst. Evol. Microbiol.">
        <title>Complete genome sequence of Corynebacterium casei LMG S-19264T (=DSM 44701T), isolated from a smear-ripened cheese.</title>
        <authorList>
            <consortium name="US DOE Joint Genome Institute (JGI-PGF)"/>
            <person name="Walter F."/>
            <person name="Albersmeier A."/>
            <person name="Kalinowski J."/>
            <person name="Ruckert C."/>
        </authorList>
    </citation>
    <scope>NUCLEOTIDE SEQUENCE</scope>
    <source>
        <strain evidence="1">KCTC 12113</strain>
    </source>
</reference>
<sequence length="790" mass="83824">MSISPIIAQTNAPSIQSGVSFQWGDNQTTSSNPATIESITIDGKVHRLFVVPTSYELTNLGPDGHSKNNIWLNGNNLENTSASATWNSSALAAFQDKNLNHYFEANGNGADLCDKFTGMANNTTTQRQTLFYNPGIPSNDGGIVAITERNANNCFHIKVFGIPAEGGPEQSLGQTFVNEDGTQWGFGGTGNSKKIGTPGTVNPPSAGSDYWLSDRVVAGNGTIGIALFYLSDIAPIGSTITKVQLSAATKDHGDGKFFILQSYAASDQIETIWNQTLLNGNVALNDPVPAGSTFTAIGSGPSNGSLNFNSDGNFEYTPNSDFTGVDSFEYLVCLPSPNQTTCDTATVRIMVIPDTDEDGIHDKNDLDSDNDGILDSEEVCGPGGGSGNIDIKGNFPPDLTIDTSTGSFIVTKPTSVAGLDAVYTFHTDEYDADNRIVTREYTGATGQGPLFRFTNGENKQGSIEIEFIDAVTGLPKLISGAYFKLTDFDEEEEVTVEVYDEFGSLINLQSGSFTSPYVESTGTQVAQYGNMFTTTSTYVTTVNGNSTSDDGLGSAILNFSGQLISKIKVTSRHFRGGNSSIRFTEVSKFCVPLDTDGDGITDSLDTDSDGDGCPDAIEAAGNFTNDDVDSYGRLTGGIDADGVPLVANGGQATTDAVTTAVRINLGTTPEASRTYNIGENVTLTSNATADRATAYQTTPPFAPIYGTRGNANDGLQYAWTFDDGTGPIAVGTNSPTLNLGEVNMENEGEYVLTITHPNNVCAMETSTSAVTIRRRIIITNPHIYYRVKGN</sequence>
<dbReference type="Gene3D" id="4.10.1080.10">
    <property type="entry name" value="TSP type-3 repeat"/>
    <property type="match status" value="1"/>
</dbReference>
<dbReference type="Gene3D" id="2.60.40.10">
    <property type="entry name" value="Immunoglobulins"/>
    <property type="match status" value="1"/>
</dbReference>
<dbReference type="EMBL" id="BMWP01000036">
    <property type="protein sequence ID" value="GGW48566.1"/>
    <property type="molecule type" value="Genomic_DNA"/>
</dbReference>
<dbReference type="Pfam" id="PF17963">
    <property type="entry name" value="Big_9"/>
    <property type="match status" value="1"/>
</dbReference>
<dbReference type="InterPro" id="IPR028974">
    <property type="entry name" value="TSP_type-3_rpt"/>
</dbReference>
<evidence type="ECO:0000313" key="1">
    <source>
        <dbReference type="EMBL" id="GGW48566.1"/>
    </source>
</evidence>
<dbReference type="SUPFAM" id="SSF103647">
    <property type="entry name" value="TSP type-3 repeat"/>
    <property type="match status" value="1"/>
</dbReference>
<protein>
    <submittedName>
        <fullName evidence="1">Uncharacterized protein</fullName>
    </submittedName>
</protein>
<name>A0A918J561_9FLAO</name>
<gene>
    <name evidence="1" type="ORF">GCM10007383_35820</name>
</gene>